<evidence type="ECO:0000313" key="3">
    <source>
        <dbReference type="Proteomes" id="UP001595965"/>
    </source>
</evidence>
<reference evidence="3" key="1">
    <citation type="journal article" date="2019" name="Int. J. Syst. Evol. Microbiol.">
        <title>The Global Catalogue of Microorganisms (GCM) 10K type strain sequencing project: providing services to taxonomists for standard genome sequencing and annotation.</title>
        <authorList>
            <consortium name="The Broad Institute Genomics Platform"/>
            <consortium name="The Broad Institute Genome Sequencing Center for Infectious Disease"/>
            <person name="Wu L."/>
            <person name="Ma J."/>
        </authorList>
    </citation>
    <scope>NUCLEOTIDE SEQUENCE [LARGE SCALE GENOMIC DNA]</scope>
    <source>
        <strain evidence="3">CGMCC 1.12125</strain>
    </source>
</reference>
<gene>
    <name evidence="2" type="ORF">ACFO0K_01710</name>
</gene>
<dbReference type="RefSeq" id="WP_344230159.1">
    <property type="nucleotide sequence ID" value="NZ_BAAALH010000002.1"/>
</dbReference>
<keyword evidence="3" id="KW-1185">Reference proteome</keyword>
<feature type="compositionally biased region" description="Basic and acidic residues" evidence="1">
    <location>
        <begin position="43"/>
        <end position="57"/>
    </location>
</feature>
<feature type="region of interest" description="Disordered" evidence="1">
    <location>
        <begin position="1"/>
        <end position="57"/>
    </location>
</feature>
<proteinExistence type="predicted"/>
<evidence type="ECO:0000313" key="2">
    <source>
        <dbReference type="EMBL" id="MFC4428393.1"/>
    </source>
</evidence>
<protein>
    <submittedName>
        <fullName evidence="2">Uncharacterized protein</fullName>
    </submittedName>
</protein>
<dbReference type="EMBL" id="JBHSEN010000001">
    <property type="protein sequence ID" value="MFC4428393.1"/>
    <property type="molecule type" value="Genomic_DNA"/>
</dbReference>
<feature type="compositionally biased region" description="Basic and acidic residues" evidence="1">
    <location>
        <begin position="1"/>
        <end position="14"/>
    </location>
</feature>
<feature type="compositionally biased region" description="Acidic residues" evidence="1">
    <location>
        <begin position="24"/>
        <end position="34"/>
    </location>
</feature>
<name>A0ABV8XUH2_9MICC</name>
<comment type="caution">
    <text evidence="2">The sequence shown here is derived from an EMBL/GenBank/DDBJ whole genome shotgun (WGS) entry which is preliminary data.</text>
</comment>
<dbReference type="Proteomes" id="UP001595965">
    <property type="component" value="Unassembled WGS sequence"/>
</dbReference>
<organism evidence="2 3">
    <name type="scientific">Citricoccus alkalitolerans</name>
    <dbReference type="NCBI Taxonomy" id="246603"/>
    <lineage>
        <taxon>Bacteria</taxon>
        <taxon>Bacillati</taxon>
        <taxon>Actinomycetota</taxon>
        <taxon>Actinomycetes</taxon>
        <taxon>Micrococcales</taxon>
        <taxon>Micrococcaceae</taxon>
        <taxon>Citricoccus</taxon>
    </lineage>
</organism>
<accession>A0ABV8XUH2</accession>
<sequence>MSRHNTEGEHHNESRPQQILREAVDEEGVSDEEAVLAYNANADRQDEAENRGATRED</sequence>
<evidence type="ECO:0000256" key="1">
    <source>
        <dbReference type="SAM" id="MobiDB-lite"/>
    </source>
</evidence>